<dbReference type="GeneID" id="54417798"/>
<dbReference type="EMBL" id="ML975185">
    <property type="protein sequence ID" value="KAF1808336.1"/>
    <property type="molecule type" value="Genomic_DNA"/>
</dbReference>
<dbReference type="SUPFAM" id="SSF64602">
    <property type="entry name" value="F1 ATPase inhibitor, IF1, C-terminal domain"/>
    <property type="match status" value="1"/>
</dbReference>
<keyword evidence="4" id="KW-0175">Coiled coil</keyword>
<keyword evidence="5" id="KW-0496">Mitochondrion</keyword>
<dbReference type="PANTHER" id="PTHR48417">
    <property type="entry name" value="ATP SYNTHASE F1 SUBUNIT EPSILON"/>
    <property type="match status" value="1"/>
</dbReference>
<evidence type="ECO:0000256" key="5">
    <source>
        <dbReference type="ARBA" id="ARBA00023128"/>
    </source>
</evidence>
<reference evidence="10" key="2">
    <citation type="submission" date="2020-04" db="EMBL/GenBank/DDBJ databases">
        <authorList>
            <consortium name="NCBI Genome Project"/>
        </authorList>
    </citation>
    <scope>NUCLEOTIDE SEQUENCE</scope>
    <source>
        <strain evidence="10">CBS 781.70</strain>
    </source>
</reference>
<dbReference type="GO" id="GO:0042030">
    <property type="term" value="F:ATPase inhibitor activity"/>
    <property type="evidence" value="ECO:0007669"/>
    <property type="project" value="InterPro"/>
</dbReference>
<dbReference type="GO" id="GO:0005739">
    <property type="term" value="C:mitochondrion"/>
    <property type="evidence" value="ECO:0007669"/>
    <property type="project" value="UniProtKB-SubCell"/>
</dbReference>
<feature type="non-terminal residue" evidence="8">
    <location>
        <position position="101"/>
    </location>
</feature>
<reference evidence="8 10" key="1">
    <citation type="submission" date="2020-01" db="EMBL/GenBank/DDBJ databases">
        <authorList>
            <consortium name="DOE Joint Genome Institute"/>
            <person name="Haridas S."/>
            <person name="Albert R."/>
            <person name="Binder M."/>
            <person name="Bloem J."/>
            <person name="Labutti K."/>
            <person name="Salamov A."/>
            <person name="Andreopoulos B."/>
            <person name="Baker S.E."/>
            <person name="Barry K."/>
            <person name="Bills G."/>
            <person name="Bluhm B.H."/>
            <person name="Cannon C."/>
            <person name="Castanera R."/>
            <person name="Culley D.E."/>
            <person name="Daum C."/>
            <person name="Ezra D."/>
            <person name="Gonzalez J.B."/>
            <person name="Henrissat B."/>
            <person name="Kuo A."/>
            <person name="Liang C."/>
            <person name="Lipzen A."/>
            <person name="Lutzoni F."/>
            <person name="Magnuson J."/>
            <person name="Mondo S."/>
            <person name="Nolan M."/>
            <person name="Ohm R."/>
            <person name="Pangilinan J."/>
            <person name="Park H.-J."/>
            <person name="Ramirez L."/>
            <person name="Alfaro M."/>
            <person name="Sun H."/>
            <person name="Tritt A."/>
            <person name="Yoshinaga Y."/>
            <person name="Zwiers L.-H."/>
            <person name="Turgeon B.G."/>
            <person name="Goodwin S.B."/>
            <person name="Spatafora J.W."/>
            <person name="Crous P.W."/>
            <person name="Grigoriev I.V."/>
        </authorList>
    </citation>
    <scope>NUCLEOTIDE SEQUENCE</scope>
    <source>
        <strain evidence="8 10">CBS 781.70</strain>
    </source>
</reference>
<proteinExistence type="inferred from homology"/>
<dbReference type="PANTHER" id="PTHR48417:SF1">
    <property type="entry name" value="ATP SYNTHASE F1 SUBUNIT EPSILON"/>
    <property type="match status" value="1"/>
</dbReference>
<dbReference type="Pfam" id="PF04568">
    <property type="entry name" value="IATP"/>
    <property type="match status" value="1"/>
</dbReference>
<feature type="compositionally biased region" description="Basic and acidic residues" evidence="7">
    <location>
        <begin position="88"/>
        <end position="101"/>
    </location>
</feature>
<evidence type="ECO:0000256" key="6">
    <source>
        <dbReference type="RuleBase" id="RU368087"/>
    </source>
</evidence>
<reference evidence="10" key="3">
    <citation type="submission" date="2025-04" db="UniProtKB">
        <authorList>
            <consortium name="RefSeq"/>
        </authorList>
    </citation>
    <scope>IDENTIFICATION</scope>
    <source>
        <strain evidence="10">CBS 781.70</strain>
    </source>
</reference>
<dbReference type="Gene3D" id="1.20.5.500">
    <property type="entry name" value="Single helix bin"/>
    <property type="match status" value="1"/>
</dbReference>
<gene>
    <name evidence="8 10" type="ORF">P152DRAFT_424993</name>
</gene>
<dbReference type="RefSeq" id="XP_033529967.1">
    <property type="nucleotide sequence ID" value="XM_033677228.1"/>
</dbReference>
<evidence type="ECO:0000256" key="4">
    <source>
        <dbReference type="ARBA" id="ARBA00023054"/>
    </source>
</evidence>
<accession>A0A6G1FRI4</accession>
<dbReference type="InterPro" id="IPR007648">
    <property type="entry name" value="ATPase_inhibitor_mt"/>
</dbReference>
<comment type="function">
    <text evidence="6">Inhibits the enzyme activity of ATPase.</text>
</comment>
<dbReference type="Proteomes" id="UP000504638">
    <property type="component" value="Unplaced"/>
</dbReference>
<evidence type="ECO:0000256" key="3">
    <source>
        <dbReference type="ARBA" id="ARBA00022946"/>
    </source>
</evidence>
<dbReference type="AlphaFoldDB" id="A0A6G1FRI4"/>
<name>A0A6G1FRI4_9PEZI</name>
<sequence>MSRTAIARALRPVPSSLRLFSVSSRTMGAGDAGSGFSRPGGMRSGDSFTRREKAVEDQYIQQEERAKLQQIKEKLEQHQQHLNSLKQTIDEMSKEQGGEQH</sequence>
<evidence type="ECO:0000256" key="7">
    <source>
        <dbReference type="SAM" id="MobiDB-lite"/>
    </source>
</evidence>
<keyword evidence="3" id="KW-0809">Transit peptide</keyword>
<protein>
    <recommendedName>
        <fullName evidence="6">ATPase inhibitor, mitochondrial</fullName>
    </recommendedName>
</protein>
<evidence type="ECO:0000313" key="8">
    <source>
        <dbReference type="EMBL" id="KAF1808336.1"/>
    </source>
</evidence>
<keyword evidence="9" id="KW-1185">Reference proteome</keyword>
<organism evidence="8">
    <name type="scientific">Eremomyces bilateralis CBS 781.70</name>
    <dbReference type="NCBI Taxonomy" id="1392243"/>
    <lineage>
        <taxon>Eukaryota</taxon>
        <taxon>Fungi</taxon>
        <taxon>Dikarya</taxon>
        <taxon>Ascomycota</taxon>
        <taxon>Pezizomycotina</taxon>
        <taxon>Dothideomycetes</taxon>
        <taxon>Dothideomycetes incertae sedis</taxon>
        <taxon>Eremomycetales</taxon>
        <taxon>Eremomycetaceae</taxon>
        <taxon>Eremomyces</taxon>
    </lineage>
</organism>
<dbReference type="OrthoDB" id="5532350at2759"/>
<evidence type="ECO:0000256" key="1">
    <source>
        <dbReference type="ARBA" id="ARBA00004173"/>
    </source>
</evidence>
<feature type="region of interest" description="Disordered" evidence="7">
    <location>
        <begin position="26"/>
        <end position="58"/>
    </location>
</feature>
<evidence type="ECO:0000313" key="10">
    <source>
        <dbReference type="RefSeq" id="XP_033529967.1"/>
    </source>
</evidence>
<evidence type="ECO:0000256" key="2">
    <source>
        <dbReference type="ARBA" id="ARBA00010901"/>
    </source>
</evidence>
<feature type="region of interest" description="Disordered" evidence="7">
    <location>
        <begin position="77"/>
        <end position="101"/>
    </location>
</feature>
<comment type="similarity">
    <text evidence="2 6">Belongs to the ATPase inhibitor family.</text>
</comment>
<comment type="subcellular location">
    <subcellularLocation>
        <location evidence="1">Mitochondrion</location>
    </subcellularLocation>
</comment>
<evidence type="ECO:0000313" key="9">
    <source>
        <dbReference type="Proteomes" id="UP000504638"/>
    </source>
</evidence>
<feature type="compositionally biased region" description="Basic and acidic residues" evidence="7">
    <location>
        <begin position="48"/>
        <end position="58"/>
    </location>
</feature>